<dbReference type="PIRSF" id="PIRSF007542">
    <property type="entry name" value="UCP007542"/>
    <property type="match status" value="1"/>
</dbReference>
<proteinExistence type="predicted"/>
<protein>
    <submittedName>
        <fullName evidence="4">Membrane protein</fullName>
    </submittedName>
</protein>
<evidence type="ECO:0000259" key="2">
    <source>
        <dbReference type="Pfam" id="PF10081"/>
    </source>
</evidence>
<organism evidence="4 5">
    <name type="scientific">Aureimonas glaciei</name>
    <dbReference type="NCBI Taxonomy" id="1776957"/>
    <lineage>
        <taxon>Bacteria</taxon>
        <taxon>Pseudomonadati</taxon>
        <taxon>Pseudomonadota</taxon>
        <taxon>Alphaproteobacteria</taxon>
        <taxon>Hyphomicrobiales</taxon>
        <taxon>Aurantimonadaceae</taxon>
        <taxon>Aureimonas</taxon>
    </lineage>
</organism>
<feature type="domain" description="Alpha/beta-hydrolase catalytic" evidence="2">
    <location>
        <begin position="250"/>
        <end position="537"/>
    </location>
</feature>
<dbReference type="AlphaFoldDB" id="A0A917D742"/>
<keyword evidence="1" id="KW-0472">Membrane</keyword>
<evidence type="ECO:0000256" key="1">
    <source>
        <dbReference type="SAM" id="Phobius"/>
    </source>
</evidence>
<dbReference type="EMBL" id="BMJJ01000001">
    <property type="protein sequence ID" value="GGD05641.1"/>
    <property type="molecule type" value="Genomic_DNA"/>
</dbReference>
<dbReference type="InterPro" id="IPR027788">
    <property type="entry name" value="Alpha/beta-hydrolase_N_dom"/>
</dbReference>
<keyword evidence="1" id="KW-1133">Transmembrane helix</keyword>
<dbReference type="InterPro" id="IPR027787">
    <property type="entry name" value="Alpha/beta-hydrolase_catalytic"/>
</dbReference>
<dbReference type="Pfam" id="PF15420">
    <property type="entry name" value="Abhydrolase_9_N"/>
    <property type="match status" value="1"/>
</dbReference>
<keyword evidence="5" id="KW-1185">Reference proteome</keyword>
<keyword evidence="1" id="KW-0812">Transmembrane</keyword>
<gene>
    <name evidence="4" type="ORF">GCM10011335_05680</name>
</gene>
<reference evidence="4" key="2">
    <citation type="submission" date="2020-09" db="EMBL/GenBank/DDBJ databases">
        <authorList>
            <person name="Sun Q."/>
            <person name="Zhou Y."/>
        </authorList>
    </citation>
    <scope>NUCLEOTIDE SEQUENCE</scope>
    <source>
        <strain evidence="4">CGMCC 1.15493</strain>
    </source>
</reference>
<dbReference type="InterPro" id="IPR012037">
    <property type="entry name" value="Alpha/beta-hydrolase_fam"/>
</dbReference>
<feature type="transmembrane region" description="Helical" evidence="1">
    <location>
        <begin position="78"/>
        <end position="95"/>
    </location>
</feature>
<feature type="transmembrane region" description="Helical" evidence="1">
    <location>
        <begin position="156"/>
        <end position="178"/>
    </location>
</feature>
<sequence>MVSLPRLNLSATGLAIGALLMAASLTPSLLPRDFVIQGLLSGTSLSIGYLIGVFLRWAWQFAQLPEGSERGRRTVRRGLVILCAALLGFVLWKESDWQNQVRSLMGMDPIDTSDPVKVALIAASLFALILALARVFRRTKRFLAGRLKRRTVPPRLSLLLGAIVAAGLFGAVLNGIVFEGLLRLADSSFQEIDQHLDADLVPPSAAERTGSPASLAAWQTLGARGREFVSSGPTGEDIGRFFGGSARDPLRVYVGLNSRETVDERAALALAELIRVGGFDRSVLVVVVPTGTGWIDPAALDTLEYLHRGDVASVAVQYSYLTSFLSLMVEPGYGAEAGRALFKAIYGHWTRLPPDARPRLYLHGLSLGAMNSMLSTDLYEVIGDPFDGALWSGPPFNSATWQDMTGARTPDSPAWRPRFRDGSVVRFGNQAGGFEDGAPWGPLRIAFLQYASDPVVFFELESLYREPDWMKEPRGPDVAPEFRWFPVVTMLQLAFDMAIGTTSPIGFGHLYAPEHYIPAWMAVTAPPDIDAATAERLKVWFKASR</sequence>
<comment type="caution">
    <text evidence="4">The sequence shown here is derived from an EMBL/GenBank/DDBJ whole genome shotgun (WGS) entry which is preliminary data.</text>
</comment>
<feature type="domain" description="Alpha/beta-hydrolase N-terminal" evidence="3">
    <location>
        <begin position="25"/>
        <end position="233"/>
    </location>
</feature>
<dbReference type="RefSeq" id="WP_188849022.1">
    <property type="nucleotide sequence ID" value="NZ_BMJJ01000001.1"/>
</dbReference>
<evidence type="ECO:0000313" key="4">
    <source>
        <dbReference type="EMBL" id="GGD05641.1"/>
    </source>
</evidence>
<feature type="transmembrane region" description="Helical" evidence="1">
    <location>
        <begin position="115"/>
        <end position="136"/>
    </location>
</feature>
<feature type="transmembrane region" description="Helical" evidence="1">
    <location>
        <begin position="34"/>
        <end position="57"/>
    </location>
</feature>
<name>A0A917D742_9HYPH</name>
<dbReference type="Proteomes" id="UP000613160">
    <property type="component" value="Unassembled WGS sequence"/>
</dbReference>
<evidence type="ECO:0000259" key="3">
    <source>
        <dbReference type="Pfam" id="PF15420"/>
    </source>
</evidence>
<accession>A0A917D742</accession>
<reference evidence="4" key="1">
    <citation type="journal article" date="2014" name="Int. J. Syst. Evol. Microbiol.">
        <title>Complete genome sequence of Corynebacterium casei LMG S-19264T (=DSM 44701T), isolated from a smear-ripened cheese.</title>
        <authorList>
            <consortium name="US DOE Joint Genome Institute (JGI-PGF)"/>
            <person name="Walter F."/>
            <person name="Albersmeier A."/>
            <person name="Kalinowski J."/>
            <person name="Ruckert C."/>
        </authorList>
    </citation>
    <scope>NUCLEOTIDE SEQUENCE</scope>
    <source>
        <strain evidence="4">CGMCC 1.15493</strain>
    </source>
</reference>
<evidence type="ECO:0000313" key="5">
    <source>
        <dbReference type="Proteomes" id="UP000613160"/>
    </source>
</evidence>
<dbReference type="Pfam" id="PF10081">
    <property type="entry name" value="Abhydrolase_9"/>
    <property type="match status" value="1"/>
</dbReference>